<organism evidence="1 2">
    <name type="scientific">Sinorhizobium fredii (strain NBRC 101917 / NGR234)</name>
    <dbReference type="NCBI Taxonomy" id="394"/>
    <lineage>
        <taxon>Bacteria</taxon>
        <taxon>Pseudomonadati</taxon>
        <taxon>Pseudomonadota</taxon>
        <taxon>Alphaproteobacteria</taxon>
        <taxon>Hyphomicrobiales</taxon>
        <taxon>Rhizobiaceae</taxon>
        <taxon>Sinorhizobium/Ensifer group</taxon>
        <taxon>Sinorhizobium</taxon>
    </lineage>
</organism>
<keyword evidence="2" id="KW-1185">Reference proteome</keyword>
<evidence type="ECO:0000313" key="2">
    <source>
        <dbReference type="Proteomes" id="UP000001054"/>
    </source>
</evidence>
<dbReference type="STRING" id="394.NGR_c33740"/>
<protein>
    <submittedName>
        <fullName evidence="1">Uncharacterized protein</fullName>
    </submittedName>
</protein>
<proteinExistence type="predicted"/>
<reference evidence="1 2" key="1">
    <citation type="journal article" date="2009" name="Appl. Environ. Microbiol.">
        <title>Rhizobium sp. strain NGR234 possesses a remarkable number of secretion systems.</title>
        <authorList>
            <person name="Schmeisser C."/>
            <person name="Liesegang H."/>
            <person name="Krysciak D."/>
            <person name="Bakkou N."/>
            <person name="Le Quere A."/>
            <person name="Wollherr A."/>
            <person name="Heinemeyer I."/>
            <person name="Morgenstern B."/>
            <person name="Pommerening-Roeser A."/>
            <person name="Flores M."/>
            <person name="Palacios R."/>
            <person name="Brenner S."/>
            <person name="Gottschalk G."/>
            <person name="Schmitz R.A."/>
            <person name="Broughton W.J."/>
            <person name="Perret X."/>
            <person name="Strittmatter A.W."/>
            <person name="Streit W.R."/>
        </authorList>
    </citation>
    <scope>NUCLEOTIDE SEQUENCE [LARGE SCALE GENOMIC DNA]</scope>
    <source>
        <strain evidence="2">NBRC 101917 / NGR234</strain>
    </source>
</reference>
<dbReference type="OrthoDB" id="8389875at2"/>
<dbReference type="KEGG" id="rhi:NGR_c33740"/>
<accession>C3MB95</accession>
<dbReference type="Proteomes" id="UP000001054">
    <property type="component" value="Chromosome"/>
</dbReference>
<dbReference type="AlphaFoldDB" id="C3MB95"/>
<name>C3MB95_SINFN</name>
<gene>
    <name evidence="1" type="ordered locus">NGR_c33740</name>
</gene>
<dbReference type="HOGENOM" id="CLU_2525263_0_0_5"/>
<evidence type="ECO:0000313" key="1">
    <source>
        <dbReference type="EMBL" id="ACP27104.1"/>
    </source>
</evidence>
<dbReference type="EMBL" id="CP001389">
    <property type="protein sequence ID" value="ACP27104.1"/>
    <property type="molecule type" value="Genomic_DNA"/>
</dbReference>
<sequence>MWESPEMSARCAAWESGKPLTLRQQIAAAERPKEIRIGRATLRLQRRASFQTRRGRCNTFDLRIVPSENRFRFSGQCARPICRP</sequence>